<proteinExistence type="predicted"/>
<reference evidence="1 2" key="1">
    <citation type="journal article" date="2022" name="Allergy">
        <title>Genome assembly and annotation of Periplaneta americana reveal a comprehensive cockroach allergen profile.</title>
        <authorList>
            <person name="Wang L."/>
            <person name="Xiong Q."/>
            <person name="Saelim N."/>
            <person name="Wang L."/>
            <person name="Nong W."/>
            <person name="Wan A.T."/>
            <person name="Shi M."/>
            <person name="Liu X."/>
            <person name="Cao Q."/>
            <person name="Hui J.H.L."/>
            <person name="Sookrung N."/>
            <person name="Leung T.F."/>
            <person name="Tungtrongchitr A."/>
            <person name="Tsui S.K.W."/>
        </authorList>
    </citation>
    <scope>NUCLEOTIDE SEQUENCE [LARGE SCALE GENOMIC DNA]</scope>
    <source>
        <strain evidence="1">PWHHKU_190912</strain>
    </source>
</reference>
<organism evidence="1 2">
    <name type="scientific">Periplaneta americana</name>
    <name type="common">American cockroach</name>
    <name type="synonym">Blatta americana</name>
    <dbReference type="NCBI Taxonomy" id="6978"/>
    <lineage>
        <taxon>Eukaryota</taxon>
        <taxon>Metazoa</taxon>
        <taxon>Ecdysozoa</taxon>
        <taxon>Arthropoda</taxon>
        <taxon>Hexapoda</taxon>
        <taxon>Insecta</taxon>
        <taxon>Pterygota</taxon>
        <taxon>Neoptera</taxon>
        <taxon>Polyneoptera</taxon>
        <taxon>Dictyoptera</taxon>
        <taxon>Blattodea</taxon>
        <taxon>Blattoidea</taxon>
        <taxon>Blattidae</taxon>
        <taxon>Blattinae</taxon>
        <taxon>Periplaneta</taxon>
    </lineage>
</organism>
<comment type="caution">
    <text evidence="1">The sequence shown here is derived from an EMBL/GenBank/DDBJ whole genome shotgun (WGS) entry which is preliminary data.</text>
</comment>
<name>A0ABQ8RYA6_PERAM</name>
<sequence>MIFPRRYSASSHDERRWRWNEENSLRDTIPTDLNSGFQLYVLTHPLSHAGYNPDAVYVPNRLRYCSISWVMTQNIYVEISYVLRTPSRAMFTLYCKSVQRGMLALVNMREEREDGEEVGLRKDFRLVD</sequence>
<dbReference type="EMBL" id="JAJSOF020000039">
    <property type="protein sequence ID" value="KAJ4426716.1"/>
    <property type="molecule type" value="Genomic_DNA"/>
</dbReference>
<protein>
    <submittedName>
        <fullName evidence="1">Uncharacterized protein</fullName>
    </submittedName>
</protein>
<gene>
    <name evidence="1" type="ORF">ANN_26514</name>
</gene>
<keyword evidence="2" id="KW-1185">Reference proteome</keyword>
<evidence type="ECO:0000313" key="1">
    <source>
        <dbReference type="EMBL" id="KAJ4426716.1"/>
    </source>
</evidence>
<evidence type="ECO:0000313" key="2">
    <source>
        <dbReference type="Proteomes" id="UP001148838"/>
    </source>
</evidence>
<accession>A0ABQ8RYA6</accession>
<dbReference type="Proteomes" id="UP001148838">
    <property type="component" value="Unassembled WGS sequence"/>
</dbReference>